<dbReference type="AlphaFoldDB" id="A0A550CT88"/>
<dbReference type="EMBL" id="VDMD01000002">
    <property type="protein sequence ID" value="TRM68001.1"/>
    <property type="molecule type" value="Genomic_DNA"/>
</dbReference>
<proteinExistence type="predicted"/>
<dbReference type="OrthoDB" id="3266461at2759"/>
<organism evidence="2 3">
    <name type="scientific">Schizophyllum amplum</name>
    <dbReference type="NCBI Taxonomy" id="97359"/>
    <lineage>
        <taxon>Eukaryota</taxon>
        <taxon>Fungi</taxon>
        <taxon>Dikarya</taxon>
        <taxon>Basidiomycota</taxon>
        <taxon>Agaricomycotina</taxon>
        <taxon>Agaricomycetes</taxon>
        <taxon>Agaricomycetidae</taxon>
        <taxon>Agaricales</taxon>
        <taxon>Schizophyllaceae</taxon>
        <taxon>Schizophyllum</taxon>
    </lineage>
</organism>
<name>A0A550CT88_9AGAR</name>
<reference evidence="2 3" key="1">
    <citation type="journal article" date="2019" name="New Phytol.">
        <title>Comparative genomics reveals unique wood-decay strategies and fruiting body development in the Schizophyllaceae.</title>
        <authorList>
            <person name="Almasi E."/>
            <person name="Sahu N."/>
            <person name="Krizsan K."/>
            <person name="Balint B."/>
            <person name="Kovacs G.M."/>
            <person name="Kiss B."/>
            <person name="Cseklye J."/>
            <person name="Drula E."/>
            <person name="Henrissat B."/>
            <person name="Nagy I."/>
            <person name="Chovatia M."/>
            <person name="Adam C."/>
            <person name="LaButti K."/>
            <person name="Lipzen A."/>
            <person name="Riley R."/>
            <person name="Grigoriev I.V."/>
            <person name="Nagy L.G."/>
        </authorList>
    </citation>
    <scope>NUCLEOTIDE SEQUENCE [LARGE SCALE GENOMIC DNA]</scope>
    <source>
        <strain evidence="2 3">NL-1724</strain>
    </source>
</reference>
<sequence>MSNEERSLVGELCKRSFSLLSEGFEAAFQLEDLSVPQLAERCQEDGVNIDPAAFMGTEADDKALREEAFRSLFKRHAYAEVNGTISQPILGRMGEVLDEISRFVEACHKPFSEADMQGNARGAHFFSIIGYDRSNKTVPAKAEFHRNNEEAVQHLFRSGGAMRQIDQFVTSFVWARFPLIAERITRAAVRLRQAYGDNAPKALDPPETQALTGVFNHRERCWLVIWEAGVIIELPPGVFLAYPSSLFYHWNVDLKDLDKAQIVVTQNGSRPEQANSVPLGGEERAAWDSAAGRGSMVWFNQASMFQSAELGVNTVKEAQKQGLDASCDHLALIEQGYFPAVGTFRIKTGDTGFGFDRGLRFVGKSQKTSRATRTAVRPAGASRAPNAPTAPPIHYQAFAGFYCLYMYM</sequence>
<dbReference type="Proteomes" id="UP000320762">
    <property type="component" value="Unassembled WGS sequence"/>
</dbReference>
<feature type="region of interest" description="Disordered" evidence="1">
    <location>
        <begin position="367"/>
        <end position="387"/>
    </location>
</feature>
<comment type="caution">
    <text evidence="2">The sequence shown here is derived from an EMBL/GenBank/DDBJ whole genome shotgun (WGS) entry which is preliminary data.</text>
</comment>
<dbReference type="STRING" id="97359.A0A550CT88"/>
<protein>
    <submittedName>
        <fullName evidence="2">Uncharacterized protein</fullName>
    </submittedName>
</protein>
<gene>
    <name evidence="2" type="ORF">BD626DRAFT_564875</name>
</gene>
<evidence type="ECO:0000256" key="1">
    <source>
        <dbReference type="SAM" id="MobiDB-lite"/>
    </source>
</evidence>
<evidence type="ECO:0000313" key="3">
    <source>
        <dbReference type="Proteomes" id="UP000320762"/>
    </source>
</evidence>
<accession>A0A550CT88</accession>
<keyword evidence="3" id="KW-1185">Reference proteome</keyword>
<evidence type="ECO:0000313" key="2">
    <source>
        <dbReference type="EMBL" id="TRM68001.1"/>
    </source>
</evidence>